<organism evidence="1 2">
    <name type="scientific">Phytophthora megakarya</name>
    <dbReference type="NCBI Taxonomy" id="4795"/>
    <lineage>
        <taxon>Eukaryota</taxon>
        <taxon>Sar</taxon>
        <taxon>Stramenopiles</taxon>
        <taxon>Oomycota</taxon>
        <taxon>Peronosporomycetes</taxon>
        <taxon>Peronosporales</taxon>
        <taxon>Peronosporaceae</taxon>
        <taxon>Phytophthora</taxon>
    </lineage>
</organism>
<dbReference type="AlphaFoldDB" id="A0A225W0X4"/>
<dbReference type="OrthoDB" id="119982at2759"/>
<dbReference type="Proteomes" id="UP000198211">
    <property type="component" value="Unassembled WGS sequence"/>
</dbReference>
<keyword evidence="2" id="KW-1185">Reference proteome</keyword>
<protein>
    <submittedName>
        <fullName evidence="1">Uncharacterized protein</fullName>
    </submittedName>
</protein>
<sequence>MTMEPSIGGGTLVDRTLLPRVLDAVLTVRVGKPLGNWRGGWRKKCLAKYKEVAASPEAATKRLKLRSSAEIYTKPSNNDGQCKYMRLSADNF</sequence>
<name>A0A225W0X4_9STRA</name>
<comment type="caution">
    <text evidence="1">The sequence shown here is derived from an EMBL/GenBank/DDBJ whole genome shotgun (WGS) entry which is preliminary data.</text>
</comment>
<gene>
    <name evidence="1" type="ORF">PHMEG_00016247</name>
</gene>
<evidence type="ECO:0000313" key="1">
    <source>
        <dbReference type="EMBL" id="OWZ10828.1"/>
    </source>
</evidence>
<reference evidence="2" key="1">
    <citation type="submission" date="2017-03" db="EMBL/GenBank/DDBJ databases">
        <title>Phytopthora megakarya and P. palmivora, two closely related causual agents of cacao black pod achieved similar genome size and gene model numbers by different mechanisms.</title>
        <authorList>
            <person name="Ali S."/>
            <person name="Shao J."/>
            <person name="Larry D.J."/>
            <person name="Kronmiller B."/>
            <person name="Shen D."/>
            <person name="Strem M.D."/>
            <person name="Melnick R.L."/>
            <person name="Guiltinan M.J."/>
            <person name="Tyler B.M."/>
            <person name="Meinhardt L.W."/>
            <person name="Bailey B.A."/>
        </authorList>
    </citation>
    <scope>NUCLEOTIDE SEQUENCE [LARGE SCALE GENOMIC DNA]</scope>
    <source>
        <strain evidence="2">zdho120</strain>
    </source>
</reference>
<proteinExistence type="predicted"/>
<accession>A0A225W0X4</accession>
<dbReference type="EMBL" id="NBNE01002315">
    <property type="protein sequence ID" value="OWZ10828.1"/>
    <property type="molecule type" value="Genomic_DNA"/>
</dbReference>
<evidence type="ECO:0000313" key="2">
    <source>
        <dbReference type="Proteomes" id="UP000198211"/>
    </source>
</evidence>